<dbReference type="InterPro" id="IPR009072">
    <property type="entry name" value="Histone-fold"/>
</dbReference>
<gene>
    <name evidence="9" type="primary">CSON000431</name>
</gene>
<dbReference type="GO" id="GO:0006367">
    <property type="term" value="P:transcription initiation at RNA polymerase II promoter"/>
    <property type="evidence" value="ECO:0007669"/>
    <property type="project" value="TreeGrafter"/>
</dbReference>
<dbReference type="Gene3D" id="1.10.20.10">
    <property type="entry name" value="Histone, subunit A"/>
    <property type="match status" value="1"/>
</dbReference>
<dbReference type="EMBL" id="UFQT01001076">
    <property type="protein sequence ID" value="SSX28768.1"/>
    <property type="molecule type" value="Genomic_DNA"/>
</dbReference>
<name>A0A336KVU8_CULSO</name>
<organism evidence="9">
    <name type="scientific">Culicoides sonorensis</name>
    <name type="common">Biting midge</name>
    <dbReference type="NCBI Taxonomy" id="179676"/>
    <lineage>
        <taxon>Eukaryota</taxon>
        <taxon>Metazoa</taxon>
        <taxon>Ecdysozoa</taxon>
        <taxon>Arthropoda</taxon>
        <taxon>Hexapoda</taxon>
        <taxon>Insecta</taxon>
        <taxon>Pterygota</taxon>
        <taxon>Neoptera</taxon>
        <taxon>Endopterygota</taxon>
        <taxon>Diptera</taxon>
        <taxon>Nematocera</taxon>
        <taxon>Chironomoidea</taxon>
        <taxon>Ceratopogonidae</taxon>
        <taxon>Ceratopogoninae</taxon>
        <taxon>Culicoides</taxon>
        <taxon>Monoculicoides</taxon>
    </lineage>
</organism>
<dbReference type="SMART" id="SM00576">
    <property type="entry name" value="BTP"/>
    <property type="match status" value="1"/>
</dbReference>
<protein>
    <recommendedName>
        <fullName evidence="3">Transcription initiation factor TFIID subunit 8</fullName>
    </recommendedName>
</protein>
<feature type="region of interest" description="Disordered" evidence="7">
    <location>
        <begin position="229"/>
        <end position="310"/>
    </location>
</feature>
<feature type="domain" description="Bromodomain associated" evidence="8">
    <location>
        <begin position="9"/>
        <end position="85"/>
    </location>
</feature>
<feature type="compositionally biased region" description="Polar residues" evidence="7">
    <location>
        <begin position="270"/>
        <end position="288"/>
    </location>
</feature>
<keyword evidence="5" id="KW-0804">Transcription</keyword>
<evidence type="ECO:0000313" key="9">
    <source>
        <dbReference type="EMBL" id="SSX08857.1"/>
    </source>
</evidence>
<accession>A0A336KVU8</accession>
<reference evidence="9" key="1">
    <citation type="submission" date="2018-04" db="EMBL/GenBank/DDBJ databases">
        <authorList>
            <person name="Go L.Y."/>
            <person name="Mitchell J.A."/>
        </authorList>
    </citation>
    <scope>NUCLEOTIDE SEQUENCE</scope>
    <source>
        <tissue evidence="9">Whole organism</tissue>
    </source>
</reference>
<dbReference type="PANTHER" id="PTHR46469:SF1">
    <property type="entry name" value="TRANSCRIPTION INITIATION FACTOR TFIID SUBUNIT 8"/>
    <property type="match status" value="1"/>
</dbReference>
<proteinExistence type="inferred from homology"/>
<dbReference type="InterPro" id="IPR037818">
    <property type="entry name" value="TAF8"/>
</dbReference>
<keyword evidence="6" id="KW-0539">Nucleus</keyword>
<evidence type="ECO:0000256" key="1">
    <source>
        <dbReference type="ARBA" id="ARBA00004123"/>
    </source>
</evidence>
<comment type="similarity">
    <text evidence="2">Belongs to the TAF8 family.</text>
</comment>
<comment type="subcellular location">
    <subcellularLocation>
        <location evidence="1">Nucleus</location>
    </subcellularLocation>
</comment>
<evidence type="ECO:0000256" key="5">
    <source>
        <dbReference type="ARBA" id="ARBA00023163"/>
    </source>
</evidence>
<evidence type="ECO:0000256" key="7">
    <source>
        <dbReference type="SAM" id="MobiDB-lite"/>
    </source>
</evidence>
<dbReference type="PANTHER" id="PTHR46469">
    <property type="entry name" value="TRANSCRIPTION INITIATION FACTOR TFIID SUBUNIT 8"/>
    <property type="match status" value="1"/>
</dbReference>
<evidence type="ECO:0000256" key="4">
    <source>
        <dbReference type="ARBA" id="ARBA00023015"/>
    </source>
</evidence>
<dbReference type="InterPro" id="IPR006565">
    <property type="entry name" value="BTP"/>
</dbReference>
<dbReference type="InterPro" id="IPR019473">
    <property type="entry name" value="TFIID_su8_C"/>
</dbReference>
<evidence type="ECO:0000259" key="8">
    <source>
        <dbReference type="SMART" id="SM00576"/>
    </source>
</evidence>
<evidence type="ECO:0000313" key="10">
    <source>
        <dbReference type="EMBL" id="SSX28768.1"/>
    </source>
</evidence>
<sequence length="310" mass="34757">METTPPVTGNPRRKILQMAVSTILLESGFDAVDKDALETLTEMLQSLITELGHSSRCFYELAGRIEPVVGDVVVSLINMGIKLDGIDSYGKRDKRHMIPTPQQATVTKPLSILQAGQKHPHPSHIPSHLPELPDPHAYIRTPTYKQPITEYEAIREKAANQKRDIEKALTKFLAKTGDTHSLFETEDNLFPLIAPKPAFPTYMAALNPTDQVFDFEELEYYYQVANRKEDITESNEEEMMEDGSDGETDHNMSKDEMDEKKPNIKDEDSQNVGSKDTQEINGNSTTHPIDNPYLKAASLPHKAKTEHGST</sequence>
<feature type="compositionally biased region" description="Acidic residues" evidence="7">
    <location>
        <begin position="232"/>
        <end position="246"/>
    </location>
</feature>
<evidence type="ECO:0000256" key="6">
    <source>
        <dbReference type="ARBA" id="ARBA00023242"/>
    </source>
</evidence>
<evidence type="ECO:0000256" key="2">
    <source>
        <dbReference type="ARBA" id="ARBA00008767"/>
    </source>
</evidence>
<dbReference type="CDD" id="cd08049">
    <property type="entry name" value="TAF8"/>
    <property type="match status" value="1"/>
</dbReference>
<dbReference type="Pfam" id="PF07524">
    <property type="entry name" value="Bromo_TP"/>
    <property type="match status" value="1"/>
</dbReference>
<dbReference type="CDD" id="cd22918">
    <property type="entry name" value="HFD_TAF8"/>
    <property type="match status" value="1"/>
</dbReference>
<dbReference type="VEuPathDB" id="VectorBase:CSON000431"/>
<keyword evidence="4" id="KW-0805">Transcription regulation</keyword>
<feature type="compositionally biased region" description="Basic and acidic residues" evidence="7">
    <location>
        <begin position="247"/>
        <end position="268"/>
    </location>
</feature>
<reference evidence="10" key="2">
    <citation type="submission" date="2018-07" db="EMBL/GenBank/DDBJ databases">
        <authorList>
            <person name="Quirk P.G."/>
            <person name="Krulwich T.A."/>
        </authorList>
    </citation>
    <scope>NUCLEOTIDE SEQUENCE</scope>
</reference>
<dbReference type="AlphaFoldDB" id="A0A336KVU8"/>
<evidence type="ECO:0000256" key="3">
    <source>
        <dbReference type="ARBA" id="ARBA00017307"/>
    </source>
</evidence>
<dbReference type="GO" id="GO:0046982">
    <property type="term" value="F:protein heterodimerization activity"/>
    <property type="evidence" value="ECO:0007669"/>
    <property type="project" value="InterPro"/>
</dbReference>
<dbReference type="OMA" id="SAHNYCE"/>
<dbReference type="Pfam" id="PF10406">
    <property type="entry name" value="TAF8_C"/>
    <property type="match status" value="1"/>
</dbReference>
<dbReference type="GO" id="GO:0005669">
    <property type="term" value="C:transcription factor TFIID complex"/>
    <property type="evidence" value="ECO:0007669"/>
    <property type="project" value="InterPro"/>
</dbReference>
<dbReference type="EMBL" id="UFQS01001076">
    <property type="protein sequence ID" value="SSX08857.1"/>
    <property type="molecule type" value="Genomic_DNA"/>
</dbReference>